<accession>A0ABW3VS69</accession>
<comment type="caution">
    <text evidence="2">The sequence shown here is derived from an EMBL/GenBank/DDBJ whole genome shotgun (WGS) entry which is preliminary data.</text>
</comment>
<dbReference type="Pfam" id="PF06276">
    <property type="entry name" value="FhuF"/>
    <property type="match status" value="1"/>
</dbReference>
<dbReference type="Proteomes" id="UP001597182">
    <property type="component" value="Unassembled WGS sequence"/>
</dbReference>
<protein>
    <submittedName>
        <fullName evidence="2">Ferric iron reductase</fullName>
    </submittedName>
</protein>
<sequence>MARCRLDIRLPPTLEARFEATTEVAADAGWRAARAVLDDDLERLVEDVRAVRRCASSAVAGSLFVLDYSRRLGWPVLDAHLRRGAWLEPGRHNVRLSPNATGLPQVGFVIGPERGSRREVGEVVDALVADHLAHLVEAVHRATGVGRRTLWGNVAVALTQVFMAFSWASDDRDRFLTTARQVVADRSPLRGTVLLESVEHRDQEWMVVWRRSCCLAFRTEPAAPRSYCGTCCVLEHGERVASFRRAADRYVEIERSRP</sequence>
<gene>
    <name evidence="2" type="ORF">ACFQ34_32500</name>
</gene>
<evidence type="ECO:0000259" key="1">
    <source>
        <dbReference type="Pfam" id="PF06276"/>
    </source>
</evidence>
<evidence type="ECO:0000313" key="3">
    <source>
        <dbReference type="Proteomes" id="UP001597182"/>
    </source>
</evidence>
<name>A0ABW3VS69_9PSEU</name>
<dbReference type="RefSeq" id="WP_346090171.1">
    <property type="nucleotide sequence ID" value="NZ_BAABKS010000006.1"/>
</dbReference>
<dbReference type="InterPro" id="IPR022770">
    <property type="entry name" value="IucA/IucC-like_C"/>
</dbReference>
<reference evidence="3" key="1">
    <citation type="journal article" date="2019" name="Int. J. Syst. Evol. Microbiol.">
        <title>The Global Catalogue of Microorganisms (GCM) 10K type strain sequencing project: providing services to taxonomists for standard genome sequencing and annotation.</title>
        <authorList>
            <consortium name="The Broad Institute Genomics Platform"/>
            <consortium name="The Broad Institute Genome Sequencing Center for Infectious Disease"/>
            <person name="Wu L."/>
            <person name="Ma J."/>
        </authorList>
    </citation>
    <scope>NUCLEOTIDE SEQUENCE [LARGE SCALE GENOMIC DNA]</scope>
    <source>
        <strain evidence="3">CCUG 49018</strain>
    </source>
</reference>
<keyword evidence="3" id="KW-1185">Reference proteome</keyword>
<evidence type="ECO:0000313" key="2">
    <source>
        <dbReference type="EMBL" id="MFD1238029.1"/>
    </source>
</evidence>
<organism evidence="2 3">
    <name type="scientific">Pseudonocardia benzenivorans</name>
    <dbReference type="NCBI Taxonomy" id="228005"/>
    <lineage>
        <taxon>Bacteria</taxon>
        <taxon>Bacillati</taxon>
        <taxon>Actinomycetota</taxon>
        <taxon>Actinomycetes</taxon>
        <taxon>Pseudonocardiales</taxon>
        <taxon>Pseudonocardiaceae</taxon>
        <taxon>Pseudonocardia</taxon>
    </lineage>
</organism>
<feature type="domain" description="Aerobactin siderophore biosynthesis IucA/IucC-like C-terminal" evidence="1">
    <location>
        <begin position="63"/>
        <end position="189"/>
    </location>
</feature>
<proteinExistence type="predicted"/>
<dbReference type="EMBL" id="JBHTMB010000328">
    <property type="protein sequence ID" value="MFD1238029.1"/>
    <property type="molecule type" value="Genomic_DNA"/>
</dbReference>